<keyword evidence="2" id="KW-1185">Reference proteome</keyword>
<dbReference type="EMBL" id="BAUW01000038">
    <property type="protein sequence ID" value="GAE46198.1"/>
    <property type="molecule type" value="Genomic_DNA"/>
</dbReference>
<proteinExistence type="predicted"/>
<evidence type="ECO:0000313" key="2">
    <source>
        <dbReference type="Proteomes" id="UP000018949"/>
    </source>
</evidence>
<sequence>MGNGEMSFVSIAVTEGLFITVMSDGRVNHEGAILREEYQKFAILGNGNALSVLQVQEKKERKQ</sequence>
<gene>
    <name evidence="1" type="ORF">JCM21738_3078</name>
</gene>
<accession>W4RQN2</accession>
<protein>
    <submittedName>
        <fullName evidence="1">Uncharacterized protein</fullName>
    </submittedName>
</protein>
<reference evidence="1 2" key="1">
    <citation type="submission" date="2013-12" db="EMBL/GenBank/DDBJ databases">
        <title>NBRP : Genome information of microbial organism related human and environment.</title>
        <authorList>
            <person name="Hattori M."/>
            <person name="Oshima K."/>
            <person name="Inaba H."/>
            <person name="Suda W."/>
            <person name="Sakamoto M."/>
            <person name="Iino T."/>
            <person name="Kitahara M."/>
            <person name="Oshida Y."/>
            <person name="Iida T."/>
            <person name="Kudo T."/>
            <person name="Itoh T."/>
            <person name="Ahmed I."/>
            <person name="Ohkuma M."/>
        </authorList>
    </citation>
    <scope>NUCLEOTIDE SEQUENCE [LARGE SCALE GENOMIC DNA]</scope>
    <source>
        <strain evidence="1 2">JCM 21738</strain>
    </source>
</reference>
<dbReference type="AlphaFoldDB" id="W4RQN2"/>
<name>W4RQN2_9BACI</name>
<evidence type="ECO:0000313" key="1">
    <source>
        <dbReference type="EMBL" id="GAE46198.1"/>
    </source>
</evidence>
<comment type="caution">
    <text evidence="1">The sequence shown here is derived from an EMBL/GenBank/DDBJ whole genome shotgun (WGS) entry which is preliminary data.</text>
</comment>
<organism evidence="1 2">
    <name type="scientific">Mesobacillus boroniphilus JCM 21738</name>
    <dbReference type="NCBI Taxonomy" id="1294265"/>
    <lineage>
        <taxon>Bacteria</taxon>
        <taxon>Bacillati</taxon>
        <taxon>Bacillota</taxon>
        <taxon>Bacilli</taxon>
        <taxon>Bacillales</taxon>
        <taxon>Bacillaceae</taxon>
        <taxon>Mesobacillus</taxon>
    </lineage>
</organism>
<dbReference type="Proteomes" id="UP000018949">
    <property type="component" value="Unassembled WGS sequence"/>
</dbReference>